<protein>
    <submittedName>
        <fullName evidence="1">Uncharacterized protein</fullName>
    </submittedName>
</protein>
<dbReference type="AlphaFoldDB" id="A0A1L9TIG7"/>
<dbReference type="RefSeq" id="XP_040703032.1">
    <property type="nucleotide sequence ID" value="XM_040852248.1"/>
</dbReference>
<dbReference type="Gene3D" id="3.40.50.720">
    <property type="entry name" value="NAD(P)-binding Rossmann-like Domain"/>
    <property type="match status" value="1"/>
</dbReference>
<name>A0A1L9TIG7_9EURO</name>
<keyword evidence="2" id="KW-1185">Reference proteome</keyword>
<dbReference type="VEuPathDB" id="FungiDB:ASPSYDRAFT_89938"/>
<proteinExistence type="predicted"/>
<sequence>MTALGGQRDGMVVKETDLFDRTIDPVIIATLPSMSQHKASRASWRLTKPPSTSFRRNIRVTICLQPVFIFRRNLVQTTAEDLSRTPCMLWQSLTLEKPAVGQVLGVHVDDAAEAHVRALAVSLEDGDEGDTKGVPSAERKLGITFRAMEEQVKGVVDQQQGLQR</sequence>
<reference evidence="2" key="1">
    <citation type="journal article" date="2017" name="Genome Biol.">
        <title>Comparative genomics reveals high biological diversity and specific adaptations in the industrially and medically important fungal genus Aspergillus.</title>
        <authorList>
            <person name="de Vries R.P."/>
            <person name="Riley R."/>
            <person name="Wiebenga A."/>
            <person name="Aguilar-Osorio G."/>
            <person name="Amillis S."/>
            <person name="Uchima C.A."/>
            <person name="Anderluh G."/>
            <person name="Asadollahi M."/>
            <person name="Askin M."/>
            <person name="Barry K."/>
            <person name="Battaglia E."/>
            <person name="Bayram O."/>
            <person name="Benocci T."/>
            <person name="Braus-Stromeyer S.A."/>
            <person name="Caldana C."/>
            <person name="Canovas D."/>
            <person name="Cerqueira G.C."/>
            <person name="Chen F."/>
            <person name="Chen W."/>
            <person name="Choi C."/>
            <person name="Clum A."/>
            <person name="Dos Santos R.A."/>
            <person name="Damasio A.R."/>
            <person name="Diallinas G."/>
            <person name="Emri T."/>
            <person name="Fekete E."/>
            <person name="Flipphi M."/>
            <person name="Freyberg S."/>
            <person name="Gallo A."/>
            <person name="Gournas C."/>
            <person name="Habgood R."/>
            <person name="Hainaut M."/>
            <person name="Harispe M.L."/>
            <person name="Henrissat B."/>
            <person name="Hilden K.S."/>
            <person name="Hope R."/>
            <person name="Hossain A."/>
            <person name="Karabika E."/>
            <person name="Karaffa L."/>
            <person name="Karanyi Z."/>
            <person name="Krasevec N."/>
            <person name="Kuo A."/>
            <person name="Kusch H."/>
            <person name="LaButti K."/>
            <person name="Lagendijk E.L."/>
            <person name="Lapidus A."/>
            <person name="Levasseur A."/>
            <person name="Lindquist E."/>
            <person name="Lipzen A."/>
            <person name="Logrieco A.F."/>
            <person name="MacCabe A."/>
            <person name="Maekelae M.R."/>
            <person name="Malavazi I."/>
            <person name="Melin P."/>
            <person name="Meyer V."/>
            <person name="Mielnichuk N."/>
            <person name="Miskei M."/>
            <person name="Molnar A.P."/>
            <person name="Mule G."/>
            <person name="Ngan C.Y."/>
            <person name="Orejas M."/>
            <person name="Orosz E."/>
            <person name="Ouedraogo J.P."/>
            <person name="Overkamp K.M."/>
            <person name="Park H.-S."/>
            <person name="Perrone G."/>
            <person name="Piumi F."/>
            <person name="Punt P.J."/>
            <person name="Ram A.F."/>
            <person name="Ramon A."/>
            <person name="Rauscher S."/>
            <person name="Record E."/>
            <person name="Riano-Pachon D.M."/>
            <person name="Robert V."/>
            <person name="Roehrig J."/>
            <person name="Ruller R."/>
            <person name="Salamov A."/>
            <person name="Salih N.S."/>
            <person name="Samson R.A."/>
            <person name="Sandor E."/>
            <person name="Sanguinetti M."/>
            <person name="Schuetze T."/>
            <person name="Sepcic K."/>
            <person name="Shelest E."/>
            <person name="Sherlock G."/>
            <person name="Sophianopoulou V."/>
            <person name="Squina F.M."/>
            <person name="Sun H."/>
            <person name="Susca A."/>
            <person name="Todd R.B."/>
            <person name="Tsang A."/>
            <person name="Unkles S.E."/>
            <person name="van de Wiele N."/>
            <person name="van Rossen-Uffink D."/>
            <person name="Oliveira J.V."/>
            <person name="Vesth T.C."/>
            <person name="Visser J."/>
            <person name="Yu J.-H."/>
            <person name="Zhou M."/>
            <person name="Andersen M.R."/>
            <person name="Archer D.B."/>
            <person name="Baker S.E."/>
            <person name="Benoit I."/>
            <person name="Brakhage A.A."/>
            <person name="Braus G.H."/>
            <person name="Fischer R."/>
            <person name="Frisvad J.C."/>
            <person name="Goldman G.H."/>
            <person name="Houbraken J."/>
            <person name="Oakley B."/>
            <person name="Pocsi I."/>
            <person name="Scazzocchio C."/>
            <person name="Seiboth B."/>
            <person name="vanKuyk P.A."/>
            <person name="Wortman J."/>
            <person name="Dyer P.S."/>
            <person name="Grigoriev I.V."/>
        </authorList>
    </citation>
    <scope>NUCLEOTIDE SEQUENCE [LARGE SCALE GENOMIC DNA]</scope>
    <source>
        <strain evidence="2">CBS 593.65</strain>
    </source>
</reference>
<dbReference type="Proteomes" id="UP000184356">
    <property type="component" value="Unassembled WGS sequence"/>
</dbReference>
<dbReference type="STRING" id="1036612.A0A1L9TIG7"/>
<dbReference type="GeneID" id="63768321"/>
<gene>
    <name evidence="1" type="ORF">ASPSYDRAFT_89938</name>
</gene>
<dbReference type="EMBL" id="KV878586">
    <property type="protein sequence ID" value="OJJ59226.1"/>
    <property type="molecule type" value="Genomic_DNA"/>
</dbReference>
<evidence type="ECO:0000313" key="1">
    <source>
        <dbReference type="EMBL" id="OJJ59226.1"/>
    </source>
</evidence>
<dbReference type="OrthoDB" id="2735536at2759"/>
<evidence type="ECO:0000313" key="2">
    <source>
        <dbReference type="Proteomes" id="UP000184356"/>
    </source>
</evidence>
<accession>A0A1L9TIG7</accession>
<organism evidence="1 2">
    <name type="scientific">Aspergillus sydowii CBS 593.65</name>
    <dbReference type="NCBI Taxonomy" id="1036612"/>
    <lineage>
        <taxon>Eukaryota</taxon>
        <taxon>Fungi</taxon>
        <taxon>Dikarya</taxon>
        <taxon>Ascomycota</taxon>
        <taxon>Pezizomycotina</taxon>
        <taxon>Eurotiomycetes</taxon>
        <taxon>Eurotiomycetidae</taxon>
        <taxon>Eurotiales</taxon>
        <taxon>Aspergillaceae</taxon>
        <taxon>Aspergillus</taxon>
        <taxon>Aspergillus subgen. Nidulantes</taxon>
    </lineage>
</organism>